<evidence type="ECO:0000256" key="3">
    <source>
        <dbReference type="ARBA" id="ARBA00022723"/>
    </source>
</evidence>
<dbReference type="InterPro" id="IPR036291">
    <property type="entry name" value="NAD(P)-bd_dom_sf"/>
</dbReference>
<dbReference type="PANTHER" id="PTHR43350">
    <property type="entry name" value="NAD-DEPENDENT ALCOHOL DEHYDROGENASE"/>
    <property type="match status" value="1"/>
</dbReference>
<evidence type="ECO:0000313" key="9">
    <source>
        <dbReference type="Proteomes" id="UP000325827"/>
    </source>
</evidence>
<dbReference type="AlphaFoldDB" id="A0A5J5IXE5"/>
<accession>A0A5J5IXE5</accession>
<dbReference type="Gene3D" id="3.90.180.10">
    <property type="entry name" value="Medium-chain alcohol dehydrogenases, catalytic domain"/>
    <property type="match status" value="1"/>
</dbReference>
<comment type="cofactor">
    <cofactor evidence="1 6">
        <name>Zn(2+)</name>
        <dbReference type="ChEBI" id="CHEBI:29105"/>
    </cofactor>
</comment>
<dbReference type="Pfam" id="PF00107">
    <property type="entry name" value="ADH_zinc_N"/>
    <property type="match status" value="1"/>
</dbReference>
<keyword evidence="9" id="KW-1185">Reference proteome</keyword>
<protein>
    <submittedName>
        <fullName evidence="8">Alcohol dehydrogenase catalytic domain-containing protein</fullName>
    </submittedName>
</protein>
<dbReference type="InterPro" id="IPR002328">
    <property type="entry name" value="ADH_Zn_CS"/>
</dbReference>
<dbReference type="Pfam" id="PF08240">
    <property type="entry name" value="ADH_N"/>
    <property type="match status" value="1"/>
</dbReference>
<dbReference type="SUPFAM" id="SSF51735">
    <property type="entry name" value="NAD(P)-binding Rossmann-fold domains"/>
    <property type="match status" value="1"/>
</dbReference>
<feature type="domain" description="Enoyl reductase (ER)" evidence="7">
    <location>
        <begin position="14"/>
        <end position="342"/>
    </location>
</feature>
<dbReference type="InterPro" id="IPR013149">
    <property type="entry name" value="ADH-like_C"/>
</dbReference>
<evidence type="ECO:0000256" key="6">
    <source>
        <dbReference type="RuleBase" id="RU361277"/>
    </source>
</evidence>
<evidence type="ECO:0000256" key="1">
    <source>
        <dbReference type="ARBA" id="ARBA00001947"/>
    </source>
</evidence>
<dbReference type="Gene3D" id="3.40.50.720">
    <property type="entry name" value="NAD(P)-binding Rossmann-like Domain"/>
    <property type="match status" value="1"/>
</dbReference>
<dbReference type="Proteomes" id="UP000325827">
    <property type="component" value="Unassembled WGS sequence"/>
</dbReference>
<dbReference type="InterPro" id="IPR013154">
    <property type="entry name" value="ADH-like_N"/>
</dbReference>
<name>A0A5J5IXE5_9MICO</name>
<evidence type="ECO:0000313" key="8">
    <source>
        <dbReference type="EMBL" id="KAA9105925.1"/>
    </source>
</evidence>
<dbReference type="SMART" id="SM00829">
    <property type="entry name" value="PKS_ER"/>
    <property type="match status" value="1"/>
</dbReference>
<evidence type="ECO:0000259" key="7">
    <source>
        <dbReference type="SMART" id="SM00829"/>
    </source>
</evidence>
<sequence>MVSKDLAYIIAGKQQLSSVTASPPAHPLPGHVVVEIRYTGICGSDIEAYQLGFDYHPTLAGHEWTGVISAIGEGVEGLAVGDRVARTCQPPCGTCKMCRHGQYELCLNRSLSTRPTAPAHGGYAKYIPVPAASVTPLPDTVSFEAGAIVEPATVAVHAVLRATPRLGDTAVVFGGGIVGLTALQLAKRAGALNVILVDPTEERRQLGATLGADHTFAPDDPGLVATVEALTDQRGADIVYECAGRKAAIELGTTLLRPGGQLMLVGTPFTSIELFPAAWLGKQIDVRTSLAHTREEFELTVELLSRGWIQTDTLTFEVRGLSEIEAVFADLQKGAPAVKTLIDPTR</sequence>
<dbReference type="InterPro" id="IPR020843">
    <property type="entry name" value="ER"/>
</dbReference>
<dbReference type="PANTHER" id="PTHR43350:SF19">
    <property type="entry name" value="D-GULOSIDE 3-DEHYDROGENASE"/>
    <property type="match status" value="1"/>
</dbReference>
<reference evidence="9" key="1">
    <citation type="submission" date="2019-09" db="EMBL/GenBank/DDBJ databases">
        <title>Mumia zhuanghuii sp. nov. isolated from the intestinal contents of plateau pika (Ochotona curzoniae) in the Qinghai-Tibet plateau of China.</title>
        <authorList>
            <person name="Tian Z."/>
        </authorList>
    </citation>
    <scope>NUCLEOTIDE SEQUENCE [LARGE SCALE GENOMIC DNA]</scope>
    <source>
        <strain evidence="9">JCM 30598</strain>
    </source>
</reference>
<gene>
    <name evidence="8" type="ORF">F6B43_16300</name>
</gene>
<organism evidence="8 9">
    <name type="scientific">Microbacterium rhizomatis</name>
    <dbReference type="NCBI Taxonomy" id="1631477"/>
    <lineage>
        <taxon>Bacteria</taxon>
        <taxon>Bacillati</taxon>
        <taxon>Actinomycetota</taxon>
        <taxon>Actinomycetes</taxon>
        <taxon>Micrococcales</taxon>
        <taxon>Microbacteriaceae</taxon>
        <taxon>Microbacterium</taxon>
    </lineage>
</organism>
<dbReference type="OrthoDB" id="9797931at2"/>
<proteinExistence type="inferred from homology"/>
<dbReference type="PROSITE" id="PS00059">
    <property type="entry name" value="ADH_ZINC"/>
    <property type="match status" value="1"/>
</dbReference>
<comment type="similarity">
    <text evidence="2 6">Belongs to the zinc-containing alcohol dehydrogenase family.</text>
</comment>
<evidence type="ECO:0000256" key="4">
    <source>
        <dbReference type="ARBA" id="ARBA00022833"/>
    </source>
</evidence>
<dbReference type="EMBL" id="VYSA01000004">
    <property type="protein sequence ID" value="KAA9105925.1"/>
    <property type="molecule type" value="Genomic_DNA"/>
</dbReference>
<keyword evidence="3 6" id="KW-0479">Metal-binding</keyword>
<keyword evidence="4 6" id="KW-0862">Zinc</keyword>
<dbReference type="GO" id="GO:0008270">
    <property type="term" value="F:zinc ion binding"/>
    <property type="evidence" value="ECO:0007669"/>
    <property type="project" value="InterPro"/>
</dbReference>
<dbReference type="SUPFAM" id="SSF50129">
    <property type="entry name" value="GroES-like"/>
    <property type="match status" value="1"/>
</dbReference>
<keyword evidence="5" id="KW-0560">Oxidoreductase</keyword>
<dbReference type="RefSeq" id="WP_150450067.1">
    <property type="nucleotide sequence ID" value="NZ_VYSA01000004.1"/>
</dbReference>
<dbReference type="GO" id="GO:0016491">
    <property type="term" value="F:oxidoreductase activity"/>
    <property type="evidence" value="ECO:0007669"/>
    <property type="project" value="UniProtKB-KW"/>
</dbReference>
<evidence type="ECO:0000256" key="5">
    <source>
        <dbReference type="ARBA" id="ARBA00023002"/>
    </source>
</evidence>
<dbReference type="InterPro" id="IPR011032">
    <property type="entry name" value="GroES-like_sf"/>
</dbReference>
<comment type="caution">
    <text evidence="8">The sequence shown here is derived from an EMBL/GenBank/DDBJ whole genome shotgun (WGS) entry which is preliminary data.</text>
</comment>
<evidence type="ECO:0000256" key="2">
    <source>
        <dbReference type="ARBA" id="ARBA00008072"/>
    </source>
</evidence>